<sequence>MDNLIFSNDIENIILDYKKDLEITEKYKKCVMEIKNIGYIVGKKHSFTVIEKFYCIFLLCCTLYKILLYILYDIPL</sequence>
<protein>
    <submittedName>
        <fullName evidence="2">Uncharacterized protein</fullName>
    </submittedName>
</protein>
<evidence type="ECO:0000256" key="1">
    <source>
        <dbReference type="SAM" id="Phobius"/>
    </source>
</evidence>
<keyword evidence="1" id="KW-0472">Membrane</keyword>
<keyword evidence="1" id="KW-0812">Transmembrane</keyword>
<dbReference type="EMBL" id="UINC01050553">
    <property type="protein sequence ID" value="SVB63648.1"/>
    <property type="molecule type" value="Genomic_DNA"/>
</dbReference>
<name>A0A382FKP1_9ZZZZ</name>
<evidence type="ECO:0000313" key="2">
    <source>
        <dbReference type="EMBL" id="SVB63648.1"/>
    </source>
</evidence>
<gene>
    <name evidence="2" type="ORF">METZ01_LOCUS216502</name>
</gene>
<reference evidence="2" key="1">
    <citation type="submission" date="2018-05" db="EMBL/GenBank/DDBJ databases">
        <authorList>
            <person name="Lanie J.A."/>
            <person name="Ng W.-L."/>
            <person name="Kazmierczak K.M."/>
            <person name="Andrzejewski T.M."/>
            <person name="Davidsen T.M."/>
            <person name="Wayne K.J."/>
            <person name="Tettelin H."/>
            <person name="Glass J.I."/>
            <person name="Rusch D."/>
            <person name="Podicherti R."/>
            <person name="Tsui H.-C.T."/>
            <person name="Winkler M.E."/>
        </authorList>
    </citation>
    <scope>NUCLEOTIDE SEQUENCE</scope>
</reference>
<accession>A0A382FKP1</accession>
<keyword evidence="1" id="KW-1133">Transmembrane helix</keyword>
<proteinExistence type="predicted"/>
<dbReference type="AlphaFoldDB" id="A0A382FKP1"/>
<feature type="transmembrane region" description="Helical" evidence="1">
    <location>
        <begin position="53"/>
        <end position="72"/>
    </location>
</feature>
<organism evidence="2">
    <name type="scientific">marine metagenome</name>
    <dbReference type="NCBI Taxonomy" id="408172"/>
    <lineage>
        <taxon>unclassified sequences</taxon>
        <taxon>metagenomes</taxon>
        <taxon>ecological metagenomes</taxon>
    </lineage>
</organism>